<protein>
    <recommendedName>
        <fullName evidence="5">Serine acetyltransferase</fullName>
        <ecNumber evidence="5">2.3.1.30</ecNumber>
    </recommendedName>
</protein>
<dbReference type="PROSITE" id="PS00101">
    <property type="entry name" value="HEXAPEP_TRANSFERASES"/>
    <property type="match status" value="1"/>
</dbReference>
<dbReference type="GO" id="GO:0009001">
    <property type="term" value="F:serine O-acetyltransferase activity"/>
    <property type="evidence" value="ECO:0007669"/>
    <property type="project" value="UniProtKB-EC"/>
</dbReference>
<dbReference type="Pfam" id="PF00132">
    <property type="entry name" value="Hexapep"/>
    <property type="match status" value="1"/>
</dbReference>
<evidence type="ECO:0000256" key="3">
    <source>
        <dbReference type="ARBA" id="ARBA00022737"/>
    </source>
</evidence>
<dbReference type="EMBL" id="AMGM01000001">
    <property type="protein sequence ID" value="EKB51326.1"/>
    <property type="molecule type" value="Genomic_DNA"/>
</dbReference>
<evidence type="ECO:0000256" key="1">
    <source>
        <dbReference type="ARBA" id="ARBA00007274"/>
    </source>
</evidence>
<comment type="catalytic activity">
    <reaction evidence="5">
        <text>L-serine + acetyl-CoA = O-acetyl-L-serine + CoA</text>
        <dbReference type="Rhea" id="RHEA:24560"/>
        <dbReference type="ChEBI" id="CHEBI:33384"/>
        <dbReference type="ChEBI" id="CHEBI:57287"/>
        <dbReference type="ChEBI" id="CHEBI:57288"/>
        <dbReference type="ChEBI" id="CHEBI:58340"/>
        <dbReference type="EC" id="2.3.1.30"/>
    </reaction>
</comment>
<dbReference type="RefSeq" id="WP_009183174.1">
    <property type="nucleotide sequence ID" value="NZ_AMGM01000001.1"/>
</dbReference>
<dbReference type="InterPro" id="IPR001451">
    <property type="entry name" value="Hexapep"/>
</dbReference>
<dbReference type="SUPFAM" id="SSF51161">
    <property type="entry name" value="Trimeric LpxA-like enzymes"/>
    <property type="match status" value="1"/>
</dbReference>
<evidence type="ECO:0000313" key="7">
    <source>
        <dbReference type="Proteomes" id="UP000004478"/>
    </source>
</evidence>
<dbReference type="InterPro" id="IPR045304">
    <property type="entry name" value="LbH_SAT"/>
</dbReference>
<reference evidence="6 7" key="1">
    <citation type="journal article" date="2012" name="J. Bacteriol.">
        <title>Draft Genome Sequence of Cecembia lonarensis Strain LW9T, Isolated from Lonar Lake, a Haloalkaline Lake in India.</title>
        <authorList>
            <person name="Shivaji S."/>
            <person name="Ara S."/>
            <person name="Singh A."/>
            <person name="Pinnaka A.K."/>
        </authorList>
    </citation>
    <scope>NUCLEOTIDE SEQUENCE [LARGE SCALE GENOMIC DNA]</scope>
    <source>
        <strain evidence="6 7">LW9</strain>
    </source>
</reference>
<accession>K1L9M5</accession>
<keyword evidence="4 5" id="KW-0012">Acyltransferase</keyword>
<evidence type="ECO:0000256" key="5">
    <source>
        <dbReference type="PIRNR" id="PIRNR000441"/>
    </source>
</evidence>
<dbReference type="GO" id="GO:0005737">
    <property type="term" value="C:cytoplasm"/>
    <property type="evidence" value="ECO:0007669"/>
    <property type="project" value="InterPro"/>
</dbReference>
<gene>
    <name evidence="6" type="primary">cysE_1</name>
    <name evidence="6" type="ORF">B879_00120</name>
</gene>
<dbReference type="Gene3D" id="2.160.10.10">
    <property type="entry name" value="Hexapeptide repeat proteins"/>
    <property type="match status" value="1"/>
</dbReference>
<dbReference type="CDD" id="cd03354">
    <property type="entry name" value="LbH_SAT"/>
    <property type="match status" value="1"/>
</dbReference>
<keyword evidence="3" id="KW-0677">Repeat</keyword>
<name>K1L9M5_CECL9</name>
<dbReference type="Proteomes" id="UP000004478">
    <property type="component" value="Unassembled WGS sequence"/>
</dbReference>
<dbReference type="PIRSF" id="PIRSF000441">
    <property type="entry name" value="CysE"/>
    <property type="match status" value="1"/>
</dbReference>
<dbReference type="InterPro" id="IPR011004">
    <property type="entry name" value="Trimer_LpxA-like_sf"/>
</dbReference>
<dbReference type="PANTHER" id="PTHR42811">
    <property type="entry name" value="SERINE ACETYLTRANSFERASE"/>
    <property type="match status" value="1"/>
</dbReference>
<evidence type="ECO:0000256" key="4">
    <source>
        <dbReference type="ARBA" id="ARBA00023315"/>
    </source>
</evidence>
<proteinExistence type="inferred from homology"/>
<dbReference type="PATRIC" id="fig|1225176.3.peg.124"/>
<sequence length="162" mass="17888">MTSIISEIKNLSGNTKGIFFLLFFRTSAYIAKRKLLRILFFWFRVLYKFIIQWNLGIDIPDTVKIGKNFRVYHGMGLVIHENTVIGEHVTLRHNTTIGLKKENGKAPLIGNNVDIGANAVIIGEIKIGDNSIVAAGSVVISDIPSNVIVAGNPARIVKELCV</sequence>
<comment type="caution">
    <text evidence="6">The sequence shown here is derived from an EMBL/GenBank/DDBJ whole genome shotgun (WGS) entry which is preliminary data.</text>
</comment>
<keyword evidence="7" id="KW-1185">Reference proteome</keyword>
<organism evidence="6 7">
    <name type="scientific">Cecembia lonarensis (strain CCUG 58316 / KCTC 22772 / LW9)</name>
    <dbReference type="NCBI Taxonomy" id="1225176"/>
    <lineage>
        <taxon>Bacteria</taxon>
        <taxon>Pseudomonadati</taxon>
        <taxon>Bacteroidota</taxon>
        <taxon>Cytophagia</taxon>
        <taxon>Cytophagales</taxon>
        <taxon>Cyclobacteriaceae</taxon>
        <taxon>Cecembia</taxon>
    </lineage>
</organism>
<dbReference type="GO" id="GO:0006535">
    <property type="term" value="P:cysteine biosynthetic process from serine"/>
    <property type="evidence" value="ECO:0007669"/>
    <property type="project" value="InterPro"/>
</dbReference>
<keyword evidence="2 5" id="KW-0808">Transferase</keyword>
<dbReference type="InterPro" id="IPR005881">
    <property type="entry name" value="Ser_O-AcTrfase"/>
</dbReference>
<dbReference type="AlphaFoldDB" id="K1L9M5"/>
<evidence type="ECO:0000313" key="6">
    <source>
        <dbReference type="EMBL" id="EKB51326.1"/>
    </source>
</evidence>
<dbReference type="InterPro" id="IPR018357">
    <property type="entry name" value="Hexapep_transf_CS"/>
</dbReference>
<comment type="similarity">
    <text evidence="1 5">Belongs to the transferase hexapeptide repeat family.</text>
</comment>
<evidence type="ECO:0000256" key="2">
    <source>
        <dbReference type="ARBA" id="ARBA00022679"/>
    </source>
</evidence>
<dbReference type="OrthoDB" id="9812571at2"/>
<dbReference type="EC" id="2.3.1.30" evidence="5"/>